<feature type="modified residue" description="N6-succinyllysine" evidence="19">
    <location>
        <position position="89"/>
    </location>
</feature>
<dbReference type="GO" id="GO:0006097">
    <property type="term" value="P:glyoxylate cycle"/>
    <property type="evidence" value="ECO:0007669"/>
    <property type="project" value="UniProtKB-KW"/>
</dbReference>
<comment type="caution">
    <text evidence="22">The sequence shown here is derived from an EMBL/GenBank/DDBJ whole genome shotgun (WGS) entry which is preliminary data.</text>
</comment>
<evidence type="ECO:0000256" key="11">
    <source>
        <dbReference type="ARBA" id="ARBA00023002"/>
    </source>
</evidence>
<dbReference type="AlphaFoldDB" id="A0A940PEN8"/>
<comment type="cofactor">
    <cofactor evidence="17">
        <name>Mg(2+)</name>
        <dbReference type="ChEBI" id="CHEBI:18420"/>
    </cofactor>
    <cofactor evidence="17">
        <name>Mn(2+)</name>
        <dbReference type="ChEBI" id="CHEBI:29035"/>
    </cofactor>
    <text evidence="17">Binds 1 Mg(2+) or Mn(2+) ion per subunit.</text>
</comment>
<feature type="binding site" evidence="16">
    <location>
        <position position="399"/>
    </location>
    <ligand>
        <name>NADP(+)</name>
        <dbReference type="ChEBI" id="CHEBI:58349"/>
    </ligand>
</feature>
<comment type="catalytic activity">
    <reaction evidence="13">
        <text>D-threo-isocitrate + NADP(+) = 2-oxoglutarate + CO2 + NADPH</text>
        <dbReference type="Rhea" id="RHEA:19629"/>
        <dbReference type="ChEBI" id="CHEBI:15562"/>
        <dbReference type="ChEBI" id="CHEBI:16526"/>
        <dbReference type="ChEBI" id="CHEBI:16810"/>
        <dbReference type="ChEBI" id="CHEBI:57783"/>
        <dbReference type="ChEBI" id="CHEBI:58349"/>
        <dbReference type="EC" id="1.1.1.42"/>
    </reaction>
</comment>
<dbReference type="GO" id="GO:0051287">
    <property type="term" value="F:NAD binding"/>
    <property type="evidence" value="ECO:0007669"/>
    <property type="project" value="InterPro"/>
</dbReference>
<proteinExistence type="inferred from homology"/>
<feature type="binding site" evidence="16">
    <location>
        <begin position="343"/>
        <end position="349"/>
    </location>
    <ligand>
        <name>NADP(+)</name>
        <dbReference type="ChEBI" id="CHEBI:58349"/>
    </ligand>
</feature>
<dbReference type="Gene3D" id="3.40.718.10">
    <property type="entry name" value="Isopropylmalate Dehydrogenase"/>
    <property type="match status" value="1"/>
</dbReference>
<evidence type="ECO:0000256" key="6">
    <source>
        <dbReference type="ARBA" id="ARBA00022435"/>
    </source>
</evidence>
<keyword evidence="7 20" id="KW-0816">Tricarboxylic acid cycle</keyword>
<feature type="site" description="Critical for catalysis" evidence="18">
    <location>
        <position position="149"/>
    </location>
</feature>
<evidence type="ECO:0000256" key="10">
    <source>
        <dbReference type="ARBA" id="ARBA00022857"/>
    </source>
</evidence>
<keyword evidence="8 20" id="KW-0479">Metal-binding</keyword>
<feature type="binding site" evidence="15">
    <location>
        <position position="102"/>
    </location>
    <ligand>
        <name>D-threo-isocitrate</name>
        <dbReference type="ChEBI" id="CHEBI:15562"/>
    </ligand>
</feature>
<evidence type="ECO:0000256" key="4">
    <source>
        <dbReference type="ARBA" id="ARBA00013013"/>
    </source>
</evidence>
<evidence type="ECO:0000256" key="8">
    <source>
        <dbReference type="ARBA" id="ARBA00022723"/>
    </source>
</evidence>
<sequence length="420" mass="45722">MTDKITMVNGSVITPDKPVIPFIEGDGIGPDIWQASQRVFDAAIEKAYGGQRQVEWLEVLAGEKAFKATGEWLPQATLDTISEYLIAIKGPLTTPIGGGIRSLNVALRQELDLYVCLRPVRYFNGVPSPVKHPEKTDMVIFRENTEDIYAGIEFAEGSPEAAKLIAFLQNELGVTSIRFPETSGIGVKPISKEGTERLVRSAIEYAIEHQKSSVTLVHKGNIMKYTEGAFKNWGYQLAESEFADQVFTWNQYDQLKETKGVEAANEAQAAAEAAGKIIIKDSIADIFLQQILTRPAEFDVVATMNLNGDYISDALAAQVGGIGIAPGANINYQTGHAIFEATHGTAPKYAGQDKVNPSSVILSGTLMLEHIGWQEAADLIVNSLEKTIENKTVTYDFARLMDGAEKVSCSGFADLLIANM</sequence>
<feature type="binding site" evidence="15">
    <location>
        <position position="118"/>
    </location>
    <ligand>
        <name>D-threo-isocitrate</name>
        <dbReference type="ChEBI" id="CHEBI:15562"/>
    </ligand>
</feature>
<evidence type="ECO:0000256" key="1">
    <source>
        <dbReference type="ARBA" id="ARBA00001936"/>
    </source>
</evidence>
<dbReference type="GO" id="GO:0000287">
    <property type="term" value="F:magnesium ion binding"/>
    <property type="evidence" value="ECO:0007669"/>
    <property type="project" value="InterPro"/>
</dbReference>
<dbReference type="PANTHER" id="PTHR43504">
    <property type="entry name" value="ISOCITRATE DEHYDROGENASE [NADP]"/>
    <property type="match status" value="1"/>
</dbReference>
<dbReference type="InterPro" id="IPR004439">
    <property type="entry name" value="Isocitrate_DH_NADP_dimer_prok"/>
</dbReference>
<evidence type="ECO:0000256" key="20">
    <source>
        <dbReference type="RuleBase" id="RU004446"/>
    </source>
</evidence>
<dbReference type="RefSeq" id="WP_347340590.1">
    <property type="nucleotide sequence ID" value="NZ_JAEEGA010000017.1"/>
</dbReference>
<evidence type="ECO:0000256" key="18">
    <source>
        <dbReference type="PIRSR" id="PIRSR604439-4"/>
    </source>
</evidence>
<name>A0A940PEN8_9ENTE</name>
<keyword evidence="6 20" id="KW-0329">Glyoxylate bypass</keyword>
<dbReference type="GO" id="GO:0004450">
    <property type="term" value="F:isocitrate dehydrogenase (NADP+) activity"/>
    <property type="evidence" value="ECO:0007669"/>
    <property type="project" value="UniProtKB-UniRule"/>
</dbReference>
<dbReference type="NCBIfam" id="TIGR00183">
    <property type="entry name" value="prok_nadp_idh"/>
    <property type="match status" value="1"/>
</dbReference>
<feature type="domain" description="Isopropylmalate dehydrogenase-like" evidence="21">
    <location>
        <begin position="19"/>
        <end position="416"/>
    </location>
</feature>
<dbReference type="InterPro" id="IPR019818">
    <property type="entry name" value="IsoCit/isopropylmalate_DH_CS"/>
</dbReference>
<evidence type="ECO:0000256" key="5">
    <source>
        <dbReference type="ARBA" id="ARBA00019562"/>
    </source>
</evidence>
<feature type="modified residue" description="Phosphoserine" evidence="19">
    <location>
        <position position="102"/>
    </location>
</feature>
<evidence type="ECO:0000256" key="17">
    <source>
        <dbReference type="PIRSR" id="PIRSR604439-3"/>
    </source>
</evidence>
<keyword evidence="23" id="KW-1185">Reference proteome</keyword>
<feature type="site" description="Critical for catalysis" evidence="18">
    <location>
        <position position="219"/>
    </location>
</feature>
<evidence type="ECO:0000256" key="3">
    <source>
        <dbReference type="ARBA" id="ARBA00011738"/>
    </source>
</evidence>
<dbReference type="PROSITE" id="PS00470">
    <property type="entry name" value="IDH_IMDH"/>
    <property type="match status" value="1"/>
</dbReference>
<dbReference type="Proteomes" id="UP000674938">
    <property type="component" value="Unassembled WGS sequence"/>
</dbReference>
<dbReference type="NCBIfam" id="NF005425">
    <property type="entry name" value="PRK07006.1"/>
    <property type="match status" value="1"/>
</dbReference>
<feature type="binding site" evidence="15">
    <location>
        <position position="108"/>
    </location>
    <ligand>
        <name>D-threo-isocitrate</name>
        <dbReference type="ChEBI" id="CHEBI:15562"/>
    </ligand>
</feature>
<feature type="binding site" evidence="15">
    <location>
        <position position="104"/>
    </location>
    <ligand>
        <name>D-threo-isocitrate</name>
        <dbReference type="ChEBI" id="CHEBI:15562"/>
    </ligand>
</feature>
<feature type="modified residue" description="N6-acetyllysine" evidence="19">
    <location>
        <position position="131"/>
    </location>
</feature>
<dbReference type="Pfam" id="PF00180">
    <property type="entry name" value="Iso_dh"/>
    <property type="match status" value="1"/>
</dbReference>
<comment type="similarity">
    <text evidence="2">Belongs to the isocitrate and isopropylmalate dehydrogenases family.</text>
</comment>
<dbReference type="SMART" id="SM01329">
    <property type="entry name" value="Iso_dh"/>
    <property type="match status" value="1"/>
</dbReference>
<feature type="binding site" evidence="16">
    <location>
        <position position="356"/>
    </location>
    <ligand>
        <name>NADP(+)</name>
        <dbReference type="ChEBI" id="CHEBI:58349"/>
    </ligand>
</feature>
<gene>
    <name evidence="22" type="primary">icd</name>
    <name evidence="22" type="ORF">I6N95_20935</name>
</gene>
<dbReference type="InterPro" id="IPR024084">
    <property type="entry name" value="IsoPropMal-DH-like_dom"/>
</dbReference>
<feature type="modified residue" description="N6-succinyllysine" evidence="19">
    <location>
        <position position="231"/>
    </location>
</feature>
<evidence type="ECO:0000313" key="23">
    <source>
        <dbReference type="Proteomes" id="UP000674938"/>
    </source>
</evidence>
<dbReference type="PANTHER" id="PTHR43504:SF1">
    <property type="entry name" value="ISOCITRATE DEHYDROGENASE [NADP]"/>
    <property type="match status" value="1"/>
</dbReference>
<evidence type="ECO:0000256" key="2">
    <source>
        <dbReference type="ARBA" id="ARBA00007769"/>
    </source>
</evidence>
<dbReference type="EC" id="1.1.1.42" evidence="4 20"/>
<evidence type="ECO:0000256" key="9">
    <source>
        <dbReference type="ARBA" id="ARBA00022842"/>
    </source>
</evidence>
<keyword evidence="10 16" id="KW-0521">NADP</keyword>
<evidence type="ECO:0000256" key="16">
    <source>
        <dbReference type="PIRSR" id="PIRSR604439-2"/>
    </source>
</evidence>
<evidence type="ECO:0000256" key="7">
    <source>
        <dbReference type="ARBA" id="ARBA00022532"/>
    </source>
</evidence>
<evidence type="ECO:0000256" key="14">
    <source>
        <dbReference type="ARBA" id="ARBA00046127"/>
    </source>
</evidence>
<feature type="binding site" evidence="15">
    <location>
        <position position="142"/>
    </location>
    <ligand>
        <name>D-threo-isocitrate</name>
        <dbReference type="ChEBI" id="CHEBI:15562"/>
    </ligand>
</feature>
<evidence type="ECO:0000259" key="21">
    <source>
        <dbReference type="SMART" id="SM01329"/>
    </source>
</evidence>
<evidence type="ECO:0000256" key="19">
    <source>
        <dbReference type="PIRSR" id="PIRSR604439-5"/>
    </source>
</evidence>
<evidence type="ECO:0000256" key="12">
    <source>
        <dbReference type="ARBA" id="ARBA00023211"/>
    </source>
</evidence>
<evidence type="ECO:0000256" key="13">
    <source>
        <dbReference type="ARBA" id="ARBA00023554"/>
    </source>
</evidence>
<reference evidence="22" key="1">
    <citation type="submission" date="2020-12" db="EMBL/GenBank/DDBJ databases">
        <title>Vagococcus allomyrinae sp. nov. and Enterococcus lavae sp. nov., isolated from the larvae of Allomyrina dichotoma.</title>
        <authorList>
            <person name="Lee S.D."/>
        </authorList>
    </citation>
    <scope>NUCLEOTIDE SEQUENCE</scope>
    <source>
        <strain evidence="22">BWB3-3</strain>
    </source>
</reference>
<dbReference type="EMBL" id="JAEEGA010000017">
    <property type="protein sequence ID" value="MBP1043494.1"/>
    <property type="molecule type" value="Genomic_DNA"/>
</dbReference>
<comment type="subunit">
    <text evidence="3">Homodimer.</text>
</comment>
<accession>A0A940PEN8</accession>
<organism evidence="22 23">
    <name type="scientific">Vagococcus allomyrinae</name>
    <dbReference type="NCBI Taxonomy" id="2794353"/>
    <lineage>
        <taxon>Bacteria</taxon>
        <taxon>Bacillati</taxon>
        <taxon>Bacillota</taxon>
        <taxon>Bacilli</taxon>
        <taxon>Lactobacillales</taxon>
        <taxon>Enterococcaceae</taxon>
        <taxon>Vagococcus</taxon>
    </lineage>
</organism>
<protein>
    <recommendedName>
        <fullName evidence="5 20">Isocitrate dehydrogenase [NADP]</fullName>
        <ecNumber evidence="4 20">1.1.1.42</ecNumber>
    </recommendedName>
</protein>
<comment type="function">
    <text evidence="14">Catalyzes the oxidative decarboxylation of isocitrate to 2-oxoglutarate and carbon dioxide with the concomitant reduction of NADP(+).</text>
</comment>
<feature type="binding site" evidence="16">
    <location>
        <position position="395"/>
    </location>
    <ligand>
        <name>NADP(+)</name>
        <dbReference type="ChEBI" id="CHEBI:58349"/>
    </ligand>
</feature>
<dbReference type="GO" id="GO:0006099">
    <property type="term" value="P:tricarboxylic acid cycle"/>
    <property type="evidence" value="ECO:0007669"/>
    <property type="project" value="UniProtKB-UniRule"/>
</dbReference>
<keyword evidence="11" id="KW-0560">Oxidoreductase</keyword>
<dbReference type="SUPFAM" id="SSF53659">
    <property type="entry name" value="Isocitrate/Isopropylmalate dehydrogenase-like"/>
    <property type="match status" value="1"/>
</dbReference>
<keyword evidence="12 17" id="KW-0464">Manganese</keyword>
<evidence type="ECO:0000313" key="22">
    <source>
        <dbReference type="EMBL" id="MBP1043494.1"/>
    </source>
</evidence>
<feature type="binding site" evidence="16">
    <location>
        <position position="93"/>
    </location>
    <ligand>
        <name>NADP(+)</name>
        <dbReference type="ChEBI" id="CHEBI:58349"/>
    </ligand>
</feature>
<comment type="cofactor">
    <cofactor evidence="1">
        <name>Mn(2+)</name>
        <dbReference type="ChEBI" id="CHEBI:29035"/>
    </cofactor>
</comment>
<evidence type="ECO:0000256" key="15">
    <source>
        <dbReference type="PIRSR" id="PIRSR604439-1"/>
    </source>
</evidence>
<feature type="binding site" evidence="17">
    <location>
        <position position="309"/>
    </location>
    <ligand>
        <name>Mg(2+)</name>
        <dbReference type="ChEBI" id="CHEBI:18420"/>
    </ligand>
</feature>
<keyword evidence="9 17" id="KW-0460">Magnesium</keyword>